<gene>
    <name evidence="2" type="ORF">A2853_02275</name>
</gene>
<feature type="transmembrane region" description="Helical" evidence="1">
    <location>
        <begin position="17"/>
        <end position="37"/>
    </location>
</feature>
<dbReference type="EMBL" id="MFKX01000029">
    <property type="protein sequence ID" value="OGG57322.1"/>
    <property type="molecule type" value="Genomic_DNA"/>
</dbReference>
<reference evidence="2 3" key="1">
    <citation type="journal article" date="2016" name="Nat. Commun.">
        <title>Thousands of microbial genomes shed light on interconnected biogeochemical processes in an aquifer system.</title>
        <authorList>
            <person name="Anantharaman K."/>
            <person name="Brown C.T."/>
            <person name="Hug L.A."/>
            <person name="Sharon I."/>
            <person name="Castelle C.J."/>
            <person name="Probst A.J."/>
            <person name="Thomas B.C."/>
            <person name="Singh A."/>
            <person name="Wilkins M.J."/>
            <person name="Karaoz U."/>
            <person name="Brodie E.L."/>
            <person name="Williams K.H."/>
            <person name="Hubbard S.S."/>
            <person name="Banfield J.F."/>
        </authorList>
    </citation>
    <scope>NUCLEOTIDE SEQUENCE [LARGE SCALE GENOMIC DNA]</scope>
</reference>
<evidence type="ECO:0000256" key="1">
    <source>
        <dbReference type="SAM" id="Phobius"/>
    </source>
</evidence>
<protein>
    <recommendedName>
        <fullName evidence="4">3-keto-disaccharide hydrolase domain-containing protein</fullName>
    </recommendedName>
</protein>
<keyword evidence="1" id="KW-0812">Transmembrane</keyword>
<name>A0A1F6D8I6_9BACT</name>
<keyword evidence="1" id="KW-0472">Membrane</keyword>
<proteinExistence type="predicted"/>
<comment type="caution">
    <text evidence="2">The sequence shown here is derived from an EMBL/GenBank/DDBJ whole genome shotgun (WGS) entry which is preliminary data.</text>
</comment>
<evidence type="ECO:0000313" key="2">
    <source>
        <dbReference type="EMBL" id="OGG57322.1"/>
    </source>
</evidence>
<keyword evidence="1" id="KW-1133">Transmembrane helix</keyword>
<sequence length="298" mass="32762">MHALTLPFDMKKLNRELFVFVSAIIAFLFLVVALGFSGSLGGDRSPRHAASVASPFIYSFNASGILNEAGSMDQSSSPYWWLNSGGQLIMDGGFGKTMQGTASLLNPWRILYALSNPIDTDNGTHPQNLFRLISRSTWGNVSAQVTFRITKLNLSDSPNRNASNGVLLMGRYRNSDDTYYAGLRDDGQAVIKKKIGGTYYTLGSVQIFGTAGKYNRDTFPTLLPSNTWMALKVNIQDAWDGSVLIRLYLDRENDGSFVSILSARDTGTDGAPLRGSGYLGLRTDFKDVEFDSFRAEKL</sequence>
<evidence type="ECO:0000313" key="3">
    <source>
        <dbReference type="Proteomes" id="UP000177958"/>
    </source>
</evidence>
<dbReference type="Proteomes" id="UP000177958">
    <property type="component" value="Unassembled WGS sequence"/>
</dbReference>
<evidence type="ECO:0008006" key="4">
    <source>
        <dbReference type="Google" id="ProtNLM"/>
    </source>
</evidence>
<accession>A0A1F6D8I6</accession>
<organism evidence="2 3">
    <name type="scientific">Candidatus Kaiserbacteria bacterium RIFCSPHIGHO2_01_FULL_55_17</name>
    <dbReference type="NCBI Taxonomy" id="1798484"/>
    <lineage>
        <taxon>Bacteria</taxon>
        <taxon>Candidatus Kaiseribacteriota</taxon>
    </lineage>
</organism>
<dbReference type="AlphaFoldDB" id="A0A1F6D8I6"/>
<dbReference type="Gene3D" id="2.60.120.560">
    <property type="entry name" value="Exo-inulinase, domain 1"/>
    <property type="match status" value="1"/>
</dbReference>